<comment type="caution">
    <text evidence="1">The sequence shown here is derived from an EMBL/GenBank/DDBJ whole genome shotgun (WGS) entry which is preliminary data.</text>
</comment>
<protein>
    <submittedName>
        <fullName evidence="1">Unnamed protein product</fullName>
    </submittedName>
</protein>
<keyword evidence="2" id="KW-1185">Reference proteome</keyword>
<gene>
    <name evidence="1" type="ORF">Amon02_001292700</name>
</gene>
<organism evidence="1 2">
    <name type="scientific">Ambrosiozyma monospora</name>
    <name type="common">Yeast</name>
    <name type="synonym">Endomycopsis monosporus</name>
    <dbReference type="NCBI Taxonomy" id="43982"/>
    <lineage>
        <taxon>Eukaryota</taxon>
        <taxon>Fungi</taxon>
        <taxon>Dikarya</taxon>
        <taxon>Ascomycota</taxon>
        <taxon>Saccharomycotina</taxon>
        <taxon>Pichiomycetes</taxon>
        <taxon>Pichiales</taxon>
        <taxon>Pichiaceae</taxon>
        <taxon>Ambrosiozyma</taxon>
    </lineage>
</organism>
<reference evidence="1" key="1">
    <citation type="submission" date="2023-04" db="EMBL/GenBank/DDBJ databases">
        <title>Ambrosiozyma monospora NBRC 10751.</title>
        <authorList>
            <person name="Ichikawa N."/>
            <person name="Sato H."/>
            <person name="Tonouchi N."/>
        </authorList>
    </citation>
    <scope>NUCLEOTIDE SEQUENCE</scope>
    <source>
        <strain evidence="1">NBRC 10751</strain>
    </source>
</reference>
<proteinExistence type="predicted"/>
<sequence>MRQNGTDSTTDLLVNHLHWAPESSIQLPSGHILDKLVHYKDARPFANKDDMIITKNMFPYYFEENMTHLCVWIKSPMPPDPDSPIGDISMHDKHLIENYINETFVKWLGVPREDILWFKNWTELQSIRPIPHIHVIIKNLSKEQFNEVIHTPGVPLKYSNKRHIRVPRSLRFPQRRENVIA</sequence>
<evidence type="ECO:0000313" key="1">
    <source>
        <dbReference type="EMBL" id="GMF07495.1"/>
    </source>
</evidence>
<dbReference type="Proteomes" id="UP001165064">
    <property type="component" value="Unassembled WGS sequence"/>
</dbReference>
<accession>A0ACB5UC88</accession>
<name>A0ACB5UC88_AMBMO</name>
<evidence type="ECO:0000313" key="2">
    <source>
        <dbReference type="Proteomes" id="UP001165064"/>
    </source>
</evidence>
<dbReference type="EMBL" id="BSXS01016251">
    <property type="protein sequence ID" value="GMF07495.1"/>
    <property type="molecule type" value="Genomic_DNA"/>
</dbReference>